<accession>A0ABU6XTB0</accession>
<evidence type="ECO:0000313" key="2">
    <source>
        <dbReference type="EMBL" id="MED6201385.1"/>
    </source>
</evidence>
<organism evidence="2 3">
    <name type="scientific">Stylosanthes scabra</name>
    <dbReference type="NCBI Taxonomy" id="79078"/>
    <lineage>
        <taxon>Eukaryota</taxon>
        <taxon>Viridiplantae</taxon>
        <taxon>Streptophyta</taxon>
        <taxon>Embryophyta</taxon>
        <taxon>Tracheophyta</taxon>
        <taxon>Spermatophyta</taxon>
        <taxon>Magnoliopsida</taxon>
        <taxon>eudicotyledons</taxon>
        <taxon>Gunneridae</taxon>
        <taxon>Pentapetalae</taxon>
        <taxon>rosids</taxon>
        <taxon>fabids</taxon>
        <taxon>Fabales</taxon>
        <taxon>Fabaceae</taxon>
        <taxon>Papilionoideae</taxon>
        <taxon>50 kb inversion clade</taxon>
        <taxon>dalbergioids sensu lato</taxon>
        <taxon>Dalbergieae</taxon>
        <taxon>Pterocarpus clade</taxon>
        <taxon>Stylosanthes</taxon>
    </lineage>
</organism>
<keyword evidence="3" id="KW-1185">Reference proteome</keyword>
<protein>
    <submittedName>
        <fullName evidence="2">Uncharacterized protein</fullName>
    </submittedName>
</protein>
<dbReference type="EMBL" id="JASCZI010213532">
    <property type="protein sequence ID" value="MED6201385.1"/>
    <property type="molecule type" value="Genomic_DNA"/>
</dbReference>
<proteinExistence type="predicted"/>
<feature type="region of interest" description="Disordered" evidence="1">
    <location>
        <begin position="1"/>
        <end position="35"/>
    </location>
</feature>
<feature type="compositionally biased region" description="Basic and acidic residues" evidence="1">
    <location>
        <begin position="25"/>
        <end position="35"/>
    </location>
</feature>
<evidence type="ECO:0000313" key="3">
    <source>
        <dbReference type="Proteomes" id="UP001341840"/>
    </source>
</evidence>
<feature type="compositionally biased region" description="Low complexity" evidence="1">
    <location>
        <begin position="9"/>
        <end position="20"/>
    </location>
</feature>
<sequence length="141" mass="16564">MACKGKEVASASTPSRSSTTKNRNRGRDEDFPTERFDSQLHHDRWKTMEHRGITHERSIHFLDREPDFMHDRIEELGWGFIYNTFPPINVTMVWEFCSNFSAAHKTHVFLQGGRFRLLKMRSAAFWASISIFLHRGRMTCS</sequence>
<gene>
    <name evidence="2" type="ORF">PIB30_094412</name>
</gene>
<comment type="caution">
    <text evidence="2">The sequence shown here is derived from an EMBL/GenBank/DDBJ whole genome shotgun (WGS) entry which is preliminary data.</text>
</comment>
<name>A0ABU6XTB0_9FABA</name>
<dbReference type="Proteomes" id="UP001341840">
    <property type="component" value="Unassembled WGS sequence"/>
</dbReference>
<reference evidence="2 3" key="1">
    <citation type="journal article" date="2023" name="Plants (Basel)">
        <title>Bridging the Gap: Combining Genomics and Transcriptomics Approaches to Understand Stylosanthes scabra, an Orphan Legume from the Brazilian Caatinga.</title>
        <authorList>
            <person name="Ferreira-Neto J.R.C."/>
            <person name="da Silva M.D."/>
            <person name="Binneck E."/>
            <person name="de Melo N.F."/>
            <person name="da Silva R.H."/>
            <person name="de Melo A.L.T.M."/>
            <person name="Pandolfi V."/>
            <person name="Bustamante F.O."/>
            <person name="Brasileiro-Vidal A.C."/>
            <person name="Benko-Iseppon A.M."/>
        </authorList>
    </citation>
    <scope>NUCLEOTIDE SEQUENCE [LARGE SCALE GENOMIC DNA]</scope>
    <source>
        <tissue evidence="2">Leaves</tissue>
    </source>
</reference>
<evidence type="ECO:0000256" key="1">
    <source>
        <dbReference type="SAM" id="MobiDB-lite"/>
    </source>
</evidence>